<dbReference type="InterPro" id="IPR001296">
    <property type="entry name" value="Glyco_trans_1"/>
</dbReference>
<name>A0A0G0LQG2_9BACT</name>
<feature type="domain" description="Glycosyl transferase family 1" evidence="2">
    <location>
        <begin position="209"/>
        <end position="343"/>
    </location>
</feature>
<dbReference type="GO" id="GO:0016757">
    <property type="term" value="F:glycosyltransferase activity"/>
    <property type="evidence" value="ECO:0007669"/>
    <property type="project" value="InterPro"/>
</dbReference>
<protein>
    <submittedName>
        <fullName evidence="3">Glycosyl transferase, group 1</fullName>
    </submittedName>
</protein>
<evidence type="ECO:0000256" key="1">
    <source>
        <dbReference type="ARBA" id="ARBA00022679"/>
    </source>
</evidence>
<accession>A0A0G0LQG2</accession>
<dbReference type="Pfam" id="PF00534">
    <property type="entry name" value="Glycos_transf_1"/>
    <property type="match status" value="1"/>
</dbReference>
<evidence type="ECO:0000313" key="3">
    <source>
        <dbReference type="EMBL" id="KKQ93307.1"/>
    </source>
</evidence>
<dbReference type="STRING" id="1618573.UT19_C0014G0011"/>
<proteinExistence type="predicted"/>
<dbReference type="PANTHER" id="PTHR46401">
    <property type="entry name" value="GLYCOSYLTRANSFERASE WBBK-RELATED"/>
    <property type="match status" value="1"/>
</dbReference>
<keyword evidence="1 3" id="KW-0808">Transferase</keyword>
<organism evidence="3 4">
    <name type="scientific">Candidatus Woesebacteria bacterium GW2011_GWB1_39_10b</name>
    <dbReference type="NCBI Taxonomy" id="1618573"/>
    <lineage>
        <taxon>Bacteria</taxon>
        <taxon>Candidatus Woeseibacteriota</taxon>
    </lineage>
</organism>
<dbReference type="Proteomes" id="UP000034932">
    <property type="component" value="Unassembled WGS sequence"/>
</dbReference>
<evidence type="ECO:0000259" key="2">
    <source>
        <dbReference type="Pfam" id="PF00534"/>
    </source>
</evidence>
<gene>
    <name evidence="3" type="ORF">UT19_C0014G0011</name>
</gene>
<dbReference type="PANTHER" id="PTHR46401:SF2">
    <property type="entry name" value="GLYCOSYLTRANSFERASE WBBK-RELATED"/>
    <property type="match status" value="1"/>
</dbReference>
<dbReference type="Gene3D" id="3.40.50.2000">
    <property type="entry name" value="Glycogen Phosphorylase B"/>
    <property type="match status" value="2"/>
</dbReference>
<dbReference type="GO" id="GO:0009103">
    <property type="term" value="P:lipopolysaccharide biosynthetic process"/>
    <property type="evidence" value="ECO:0007669"/>
    <property type="project" value="TreeGrafter"/>
</dbReference>
<dbReference type="SUPFAM" id="SSF53756">
    <property type="entry name" value="UDP-Glycosyltransferase/glycogen phosphorylase"/>
    <property type="match status" value="1"/>
</dbReference>
<reference evidence="3 4" key="1">
    <citation type="journal article" date="2015" name="Nature">
        <title>rRNA introns, odd ribosomes, and small enigmatic genomes across a large radiation of phyla.</title>
        <authorList>
            <person name="Brown C.T."/>
            <person name="Hug L.A."/>
            <person name="Thomas B.C."/>
            <person name="Sharon I."/>
            <person name="Castelle C.J."/>
            <person name="Singh A."/>
            <person name="Wilkins M.J."/>
            <person name="Williams K.H."/>
            <person name="Banfield J.F."/>
        </authorList>
    </citation>
    <scope>NUCLEOTIDE SEQUENCE [LARGE SCALE GENOMIC DNA]</scope>
</reference>
<evidence type="ECO:0000313" key="4">
    <source>
        <dbReference type="Proteomes" id="UP000034932"/>
    </source>
</evidence>
<dbReference type="EMBL" id="LBVW01000014">
    <property type="protein sequence ID" value="KKQ93307.1"/>
    <property type="molecule type" value="Genomic_DNA"/>
</dbReference>
<sequence>MKNKLKIYFVGGNRNLKTGGGANISLSALENELIKLNYNVIPVMGINVKDALSFCKLSHISFNPLLKFTCKEIIKNWQDAFILLNYCLKTSQGLKRIKDPNSLIINNGHWCFNSDVLVIRFLMKSYLNHLKGLNYITPWYLSLLDLKKKIILFVENKIIKDTNIKKIITLSDKSKDDFNDCYPGLSSKVVVIPNGVNKDVFRFSVKDRLKTRKLLGINKKHPVILFVGGNIYRKNFELVIKVFKNLPSDIHLLAIIRREELDKAKEFSKGFGNITFLPWQDNPSMYYNASDILIAPTIYDTGTKVILEALVNGLYCLVSDSSGVGEFIGNGEGKIIVGSNSRKYYSEIRNRGVRGVVRKIQPGRLVLSWSEVGVMWNRLLSSL</sequence>
<dbReference type="CDD" id="cd03801">
    <property type="entry name" value="GT4_PimA-like"/>
    <property type="match status" value="1"/>
</dbReference>
<dbReference type="AlphaFoldDB" id="A0A0G0LQG2"/>
<comment type="caution">
    <text evidence="3">The sequence shown here is derived from an EMBL/GenBank/DDBJ whole genome shotgun (WGS) entry which is preliminary data.</text>
</comment>